<proteinExistence type="inferred from homology"/>
<keyword evidence="9" id="KW-1185">Reference proteome</keyword>
<dbReference type="Pfam" id="PF00126">
    <property type="entry name" value="HTH_1"/>
    <property type="match status" value="1"/>
</dbReference>
<evidence type="ECO:0000259" key="6">
    <source>
        <dbReference type="Pfam" id="PF00126"/>
    </source>
</evidence>
<evidence type="ECO:0000256" key="3">
    <source>
        <dbReference type="ARBA" id="ARBA00023125"/>
    </source>
</evidence>
<evidence type="ECO:0000256" key="4">
    <source>
        <dbReference type="ARBA" id="ARBA00023159"/>
    </source>
</evidence>
<dbReference type="InterPro" id="IPR036390">
    <property type="entry name" value="WH_DNA-bd_sf"/>
</dbReference>
<dbReference type="Proteomes" id="UP000826462">
    <property type="component" value="Chromosome 2"/>
</dbReference>
<keyword evidence="4" id="KW-0010">Activator</keyword>
<dbReference type="SUPFAM" id="SSF46785">
    <property type="entry name" value="Winged helix' DNA-binding domain"/>
    <property type="match status" value="1"/>
</dbReference>
<keyword evidence="5" id="KW-0804">Transcription</keyword>
<dbReference type="EMBL" id="CP080096">
    <property type="protein sequence ID" value="QYD71822.1"/>
    <property type="molecule type" value="Genomic_DNA"/>
</dbReference>
<organism evidence="8 9">
    <name type="scientific">Paraburkholderia edwinii</name>
    <dbReference type="NCBI Taxonomy" id="2861782"/>
    <lineage>
        <taxon>Bacteria</taxon>
        <taxon>Pseudomonadati</taxon>
        <taxon>Pseudomonadota</taxon>
        <taxon>Betaproteobacteria</taxon>
        <taxon>Burkholderiales</taxon>
        <taxon>Burkholderiaceae</taxon>
        <taxon>Paraburkholderia</taxon>
    </lineage>
</organism>
<accession>A0ABX8US51</accession>
<dbReference type="Gene3D" id="3.40.190.290">
    <property type="match status" value="1"/>
</dbReference>
<dbReference type="InterPro" id="IPR000847">
    <property type="entry name" value="LysR_HTH_N"/>
</dbReference>
<evidence type="ECO:0000256" key="5">
    <source>
        <dbReference type="ARBA" id="ARBA00023163"/>
    </source>
</evidence>
<keyword evidence="3" id="KW-0238">DNA-binding</keyword>
<dbReference type="CDD" id="cd08433">
    <property type="entry name" value="PBP2_Nac"/>
    <property type="match status" value="1"/>
</dbReference>
<evidence type="ECO:0000313" key="9">
    <source>
        <dbReference type="Proteomes" id="UP000826462"/>
    </source>
</evidence>
<gene>
    <name evidence="8" type="ORF">KZJ38_33165</name>
</gene>
<feature type="domain" description="LysR substrate-binding" evidence="7">
    <location>
        <begin position="87"/>
        <end position="292"/>
    </location>
</feature>
<evidence type="ECO:0000313" key="8">
    <source>
        <dbReference type="EMBL" id="QYD71822.1"/>
    </source>
</evidence>
<evidence type="ECO:0000259" key="7">
    <source>
        <dbReference type="Pfam" id="PF03466"/>
    </source>
</evidence>
<feature type="domain" description="HTH lysR-type" evidence="6">
    <location>
        <begin position="3"/>
        <end position="61"/>
    </location>
</feature>
<dbReference type="PANTHER" id="PTHR30293">
    <property type="entry name" value="TRANSCRIPTIONAL REGULATORY PROTEIN NAC-RELATED"/>
    <property type="match status" value="1"/>
</dbReference>
<evidence type="ECO:0000256" key="1">
    <source>
        <dbReference type="ARBA" id="ARBA00009437"/>
    </source>
</evidence>
<protein>
    <submittedName>
        <fullName evidence="8">LysR family transcriptional regulator</fullName>
    </submittedName>
</protein>
<comment type="similarity">
    <text evidence="1">Belongs to the LysR transcriptional regulatory family.</text>
</comment>
<keyword evidence="2" id="KW-0805">Transcription regulation</keyword>
<dbReference type="InterPro" id="IPR005119">
    <property type="entry name" value="LysR_subst-bd"/>
</dbReference>
<dbReference type="Pfam" id="PF03466">
    <property type="entry name" value="LysR_substrate"/>
    <property type="match status" value="1"/>
</dbReference>
<evidence type="ECO:0000256" key="2">
    <source>
        <dbReference type="ARBA" id="ARBA00023015"/>
    </source>
</evidence>
<dbReference type="Gene3D" id="1.10.10.10">
    <property type="entry name" value="Winged helix-like DNA-binding domain superfamily/Winged helix DNA-binding domain"/>
    <property type="match status" value="1"/>
</dbReference>
<reference evidence="8 9" key="1">
    <citation type="submission" date="2021-07" db="EMBL/GenBank/DDBJ databases">
        <title>Paraburkholderia edwinii protects Aspergillus sp. from phenazines by acting as a toxin sponge.</title>
        <authorList>
            <person name="Dahlstrom K.M."/>
            <person name="Newman D.K."/>
        </authorList>
    </citation>
    <scope>NUCLEOTIDE SEQUENCE [LARGE SCALE GENOMIC DNA]</scope>
    <source>
        <strain evidence="8 9">Pe01</strain>
    </source>
</reference>
<dbReference type="PANTHER" id="PTHR30293:SF0">
    <property type="entry name" value="NITROGEN ASSIMILATION REGULATORY PROTEIN NAC"/>
    <property type="match status" value="1"/>
</dbReference>
<name>A0ABX8US51_9BURK</name>
<dbReference type="InterPro" id="IPR036388">
    <property type="entry name" value="WH-like_DNA-bd_sf"/>
</dbReference>
<sequence length="331" mass="35699">MDIRQLKYFVAIIDAGSFSKAAERLFVAQPSLSQQMAGLETELKTKLLLRSAQGVAPTTAGSTLYRHARLVLRQMEQIRNDVREDSGSEAGAVAVGVPTTVAAVLALPLFERIRKRFPGIRLQIFESMSGHISEMLPNGRLDLALLFRDSETRGISVIPVFDEELYVLGNAGLSLRKSTTTCPLASLANVPLVSPSPANGLRLVIERTFQREDVELNIVADVDSLPTLVAIAAEGSACTILPAAALAQREPAARPVMRKIVQPVMTRPVSVCWSHAVPISAAALAVRKAIVELIRELHAHGKWIGITLRPEPDEATLSDTSGWSGSALAMD</sequence>
<dbReference type="PRINTS" id="PR00039">
    <property type="entry name" value="HTHLYSR"/>
</dbReference>
<dbReference type="SUPFAM" id="SSF53850">
    <property type="entry name" value="Periplasmic binding protein-like II"/>
    <property type="match status" value="1"/>
</dbReference>
<dbReference type="RefSeq" id="WP_219801251.1">
    <property type="nucleotide sequence ID" value="NZ_CP080096.1"/>
</dbReference>